<proteinExistence type="predicted"/>
<feature type="compositionally biased region" description="Basic and acidic residues" evidence="1">
    <location>
        <begin position="352"/>
        <end position="365"/>
    </location>
</feature>
<evidence type="ECO:0000313" key="2">
    <source>
        <dbReference type="EMBL" id="VEL08294.1"/>
    </source>
</evidence>
<comment type="caution">
    <text evidence="2">The sequence shown here is derived from an EMBL/GenBank/DDBJ whole genome shotgun (WGS) entry which is preliminary data.</text>
</comment>
<reference evidence="2" key="1">
    <citation type="submission" date="2018-11" db="EMBL/GenBank/DDBJ databases">
        <authorList>
            <consortium name="Pathogen Informatics"/>
        </authorList>
    </citation>
    <scope>NUCLEOTIDE SEQUENCE</scope>
</reference>
<dbReference type="SUPFAM" id="SSF49265">
    <property type="entry name" value="Fibronectin type III"/>
    <property type="match status" value="1"/>
</dbReference>
<dbReference type="Gene3D" id="2.60.40.10">
    <property type="entry name" value="Immunoglobulins"/>
    <property type="match status" value="1"/>
</dbReference>
<dbReference type="EMBL" id="CAAALY010003601">
    <property type="protein sequence ID" value="VEL08294.1"/>
    <property type="molecule type" value="Genomic_DNA"/>
</dbReference>
<accession>A0A3S4ZZX1</accession>
<dbReference type="InterPro" id="IPR013783">
    <property type="entry name" value="Ig-like_fold"/>
</dbReference>
<dbReference type="AlphaFoldDB" id="A0A3S4ZZX1"/>
<evidence type="ECO:0008006" key="4">
    <source>
        <dbReference type="Google" id="ProtNLM"/>
    </source>
</evidence>
<sequence>MIFISDLGSLQLREVITSKSKVDPNDRGANFTSTIDRKDLGQMLLSWNPPSWFESYGSVRDDSLNPSLRSSRVTADPVTKVKDYDNLGPTSRNQLFVTWQRVHSQSLRPWPCDKSSTKIGLRRIGQADLPPITLATSRANQTPEVVMIKLDQLEIYSTYSVRLTTSEKANSTSDASRQNLNGILVDILPAQIASTVLQAPPVRSPGRPYALRVWPDSPEAALRSNFLSELLHLQESGDSTPFFITASVLLTWRPATREILSNINHQKPNKSGRLVWPGPNPSNAAWQQTDYQLRPGNNTSQQENRKDRLPMEALTSAWIEIEHDSQLEPPIYSAHVNSYLLQAAHLSSYKATVEHHSRKDGKTDDGSTGDKGNYDTPAEVDWINVLPRPKRGDENGFLVQGLNFSAVYIFRVIGITEAGLSPPSPISPPVYTPFFMPSRAPAILRLSEESHEVCKRARKVKKAIGLVIQERTQDDYANTATVYNNDGRTGANKTCWLVEWTASIMDGIKRCNLIKGQGIKPF</sequence>
<keyword evidence="3" id="KW-1185">Reference proteome</keyword>
<dbReference type="InterPro" id="IPR036116">
    <property type="entry name" value="FN3_sf"/>
</dbReference>
<evidence type="ECO:0000256" key="1">
    <source>
        <dbReference type="SAM" id="MobiDB-lite"/>
    </source>
</evidence>
<protein>
    <recommendedName>
        <fullName evidence="4">Fibronectin type-III domain-containing protein</fullName>
    </recommendedName>
</protein>
<organism evidence="2 3">
    <name type="scientific">Protopolystoma xenopodis</name>
    <dbReference type="NCBI Taxonomy" id="117903"/>
    <lineage>
        <taxon>Eukaryota</taxon>
        <taxon>Metazoa</taxon>
        <taxon>Spiralia</taxon>
        <taxon>Lophotrochozoa</taxon>
        <taxon>Platyhelminthes</taxon>
        <taxon>Monogenea</taxon>
        <taxon>Polyopisthocotylea</taxon>
        <taxon>Polystomatidea</taxon>
        <taxon>Polystomatidae</taxon>
        <taxon>Protopolystoma</taxon>
    </lineage>
</organism>
<name>A0A3S4ZZX1_9PLAT</name>
<feature type="region of interest" description="Disordered" evidence="1">
    <location>
        <begin position="352"/>
        <end position="377"/>
    </location>
</feature>
<evidence type="ECO:0000313" key="3">
    <source>
        <dbReference type="Proteomes" id="UP000784294"/>
    </source>
</evidence>
<dbReference type="Proteomes" id="UP000784294">
    <property type="component" value="Unassembled WGS sequence"/>
</dbReference>
<gene>
    <name evidence="2" type="ORF">PXEA_LOCUS1734</name>
</gene>